<evidence type="ECO:0000256" key="7">
    <source>
        <dbReference type="ARBA" id="ARBA00023141"/>
    </source>
</evidence>
<evidence type="ECO:0000313" key="11">
    <source>
        <dbReference type="EMBL" id="AUJ23778.1"/>
    </source>
</evidence>
<dbReference type="PANTHER" id="PTHR22854:SF2">
    <property type="entry name" value="INDOLE-3-GLYCEROL-PHOSPHATE SYNTHASE"/>
    <property type="match status" value="1"/>
</dbReference>
<dbReference type="Proteomes" id="UP000234237">
    <property type="component" value="Chromosome"/>
</dbReference>
<dbReference type="EMBL" id="CP018622">
    <property type="protein sequence ID" value="AUJ23778.1"/>
    <property type="molecule type" value="Genomic_DNA"/>
</dbReference>
<dbReference type="InterPro" id="IPR013798">
    <property type="entry name" value="Indole-3-glycerol_P_synth_dom"/>
</dbReference>
<dbReference type="InterPro" id="IPR045186">
    <property type="entry name" value="Indole-3-glycerol_P_synth"/>
</dbReference>
<dbReference type="Gene3D" id="3.20.20.70">
    <property type="entry name" value="Aldolase class I"/>
    <property type="match status" value="1"/>
</dbReference>
<dbReference type="UniPathway" id="UPA00035">
    <property type="reaction ID" value="UER00043"/>
</dbReference>
<name>A0A2K9IVG1_9BACI</name>
<dbReference type="InterPro" id="IPR013785">
    <property type="entry name" value="Aldolase_TIM"/>
</dbReference>
<sequence length="265" mass="29660">MTILQTIIVQKQQEVDSLLQKKQRTFKTNKQPIPFKQRVSKARDLQIIAEIKRASPSKGDIHTDVNPVEQAKQYALHGAAAISVLTDASFFKGSMQDLADVANAVDLPILCKDFIIHPVQIDQAKAAGASIILLIVAALSKQQLKHLYHYAIDHHLEVICEVHNLNELQTALELNPEMIGINNRNLKTFAVSMQTTEKLANHLNKEEVLLISESGIHTRNDAYAASKSGAEALLVGETLMRSKNISKTFQQLQVMKQKRRKHHAR</sequence>
<dbReference type="GO" id="GO:0004425">
    <property type="term" value="F:indole-3-glycerol-phosphate synthase activity"/>
    <property type="evidence" value="ECO:0007669"/>
    <property type="project" value="UniProtKB-UniRule"/>
</dbReference>
<evidence type="ECO:0000256" key="8">
    <source>
        <dbReference type="ARBA" id="ARBA00023239"/>
    </source>
</evidence>
<organism evidence="11 12">
    <name type="scientific">Virgibacillus dokdonensis</name>
    <dbReference type="NCBI Taxonomy" id="302167"/>
    <lineage>
        <taxon>Bacteria</taxon>
        <taxon>Bacillati</taxon>
        <taxon>Bacillota</taxon>
        <taxon>Bacilli</taxon>
        <taxon>Bacillales</taxon>
        <taxon>Bacillaceae</taxon>
        <taxon>Virgibacillus</taxon>
    </lineage>
</organism>
<keyword evidence="4 9" id="KW-0028">Amino-acid biosynthesis</keyword>
<dbReference type="GO" id="GO:0004640">
    <property type="term" value="F:phosphoribosylanthranilate isomerase activity"/>
    <property type="evidence" value="ECO:0007669"/>
    <property type="project" value="TreeGrafter"/>
</dbReference>
<dbReference type="GO" id="GO:0000162">
    <property type="term" value="P:L-tryptophan biosynthetic process"/>
    <property type="evidence" value="ECO:0007669"/>
    <property type="project" value="UniProtKB-UniRule"/>
</dbReference>
<dbReference type="SUPFAM" id="SSF51366">
    <property type="entry name" value="Ribulose-phoshate binding barrel"/>
    <property type="match status" value="1"/>
</dbReference>
<dbReference type="PANTHER" id="PTHR22854">
    <property type="entry name" value="TRYPTOPHAN BIOSYNTHESIS PROTEIN"/>
    <property type="match status" value="1"/>
</dbReference>
<evidence type="ECO:0000256" key="5">
    <source>
        <dbReference type="ARBA" id="ARBA00022793"/>
    </source>
</evidence>
<accession>A0A2K9IVG1</accession>
<dbReference type="NCBIfam" id="NF001371">
    <property type="entry name" value="PRK00278.1-3"/>
    <property type="match status" value="1"/>
</dbReference>
<dbReference type="Pfam" id="PF00218">
    <property type="entry name" value="IGPS"/>
    <property type="match status" value="1"/>
</dbReference>
<dbReference type="CDD" id="cd00331">
    <property type="entry name" value="IGPS"/>
    <property type="match status" value="1"/>
</dbReference>
<evidence type="ECO:0000256" key="4">
    <source>
        <dbReference type="ARBA" id="ARBA00022605"/>
    </source>
</evidence>
<evidence type="ECO:0000256" key="3">
    <source>
        <dbReference type="ARBA" id="ARBA00008737"/>
    </source>
</evidence>
<comment type="similarity">
    <text evidence="3 9">Belongs to the TrpC family.</text>
</comment>
<keyword evidence="5 9" id="KW-0210">Decarboxylase</keyword>
<dbReference type="EC" id="4.1.1.48" evidence="9"/>
<dbReference type="AlphaFoldDB" id="A0A2K9IVG1"/>
<comment type="pathway">
    <text evidence="2 9">Amino-acid biosynthesis; L-tryptophan biosynthesis; L-tryptophan from chorismate: step 4/5.</text>
</comment>
<evidence type="ECO:0000256" key="6">
    <source>
        <dbReference type="ARBA" id="ARBA00022822"/>
    </source>
</evidence>
<dbReference type="HAMAP" id="MF_00134_B">
    <property type="entry name" value="IGPS_B"/>
    <property type="match status" value="1"/>
</dbReference>
<dbReference type="InterPro" id="IPR011060">
    <property type="entry name" value="RibuloseP-bd_barrel"/>
</dbReference>
<gene>
    <name evidence="9 11" type="primary">trpC</name>
    <name evidence="11" type="ORF">A21D_00665</name>
</gene>
<dbReference type="NCBIfam" id="NF001377">
    <property type="entry name" value="PRK00278.2-4"/>
    <property type="match status" value="1"/>
</dbReference>
<keyword evidence="6 9" id="KW-0822">Tryptophan biosynthesis</keyword>
<comment type="catalytic activity">
    <reaction evidence="1 9">
        <text>1-(2-carboxyphenylamino)-1-deoxy-D-ribulose 5-phosphate + H(+) = (1S,2R)-1-C-(indol-3-yl)glycerol 3-phosphate + CO2 + H2O</text>
        <dbReference type="Rhea" id="RHEA:23476"/>
        <dbReference type="ChEBI" id="CHEBI:15377"/>
        <dbReference type="ChEBI" id="CHEBI:15378"/>
        <dbReference type="ChEBI" id="CHEBI:16526"/>
        <dbReference type="ChEBI" id="CHEBI:58613"/>
        <dbReference type="ChEBI" id="CHEBI:58866"/>
        <dbReference type="EC" id="4.1.1.48"/>
    </reaction>
</comment>
<evidence type="ECO:0000313" key="12">
    <source>
        <dbReference type="Proteomes" id="UP000234237"/>
    </source>
</evidence>
<reference evidence="12" key="1">
    <citation type="submission" date="2016-11" db="EMBL/GenBank/DDBJ databases">
        <title>Complete genome sequence of Virgibacillus pantothenticus 21D, a halophilic bacterium isolated from the deep hypersaline anoxic basin Discovery in the Mediterranean Sea.</title>
        <authorList>
            <person name="Zeaiter Z."/>
            <person name="Booth J.M."/>
            <person name="Prosdocimi E.M."/>
            <person name="Mapelli F."/>
            <person name="Fusi M."/>
            <person name="Daffonchio D."/>
            <person name="Borin S."/>
            <person name="Crotti E."/>
        </authorList>
    </citation>
    <scope>NUCLEOTIDE SEQUENCE [LARGE SCALE GENOMIC DNA]</scope>
    <source>
        <strain evidence="12">21D</strain>
    </source>
</reference>
<dbReference type="PROSITE" id="PS00614">
    <property type="entry name" value="IGPS"/>
    <property type="match status" value="1"/>
</dbReference>
<keyword evidence="7 9" id="KW-0057">Aromatic amino acid biosynthesis</keyword>
<dbReference type="FunFam" id="3.20.20.70:FF:000024">
    <property type="entry name" value="Indole-3-glycerol phosphate synthase"/>
    <property type="match status" value="1"/>
</dbReference>
<dbReference type="InterPro" id="IPR001468">
    <property type="entry name" value="Indole-3-GlycerolPSynthase_CS"/>
</dbReference>
<dbReference type="RefSeq" id="WP_101932684.1">
    <property type="nucleotide sequence ID" value="NZ_CP018622.1"/>
</dbReference>
<evidence type="ECO:0000256" key="2">
    <source>
        <dbReference type="ARBA" id="ARBA00004696"/>
    </source>
</evidence>
<evidence type="ECO:0000259" key="10">
    <source>
        <dbReference type="Pfam" id="PF00218"/>
    </source>
</evidence>
<proteinExistence type="inferred from homology"/>
<protein>
    <recommendedName>
        <fullName evidence="9">Indole-3-glycerol phosphate synthase</fullName>
        <shortName evidence="9">IGPS</shortName>
        <ecNumber evidence="9">4.1.1.48</ecNumber>
    </recommendedName>
</protein>
<dbReference type="KEGG" id="vpn:A21D_00665"/>
<feature type="domain" description="Indole-3-glycerol phosphate synthase" evidence="10">
    <location>
        <begin position="4"/>
        <end position="252"/>
    </location>
</feature>
<evidence type="ECO:0000256" key="1">
    <source>
        <dbReference type="ARBA" id="ARBA00001633"/>
    </source>
</evidence>
<evidence type="ECO:0000256" key="9">
    <source>
        <dbReference type="HAMAP-Rule" id="MF_00134"/>
    </source>
</evidence>
<keyword evidence="8 9" id="KW-0456">Lyase</keyword>